<dbReference type="EMBL" id="KN824300">
    <property type="protein sequence ID" value="KIM27307.1"/>
    <property type="molecule type" value="Genomic_DNA"/>
</dbReference>
<dbReference type="Pfam" id="PF00788">
    <property type="entry name" value="RA"/>
    <property type="match status" value="1"/>
</dbReference>
<feature type="compositionally biased region" description="Polar residues" evidence="3">
    <location>
        <begin position="1106"/>
        <end position="1119"/>
    </location>
</feature>
<dbReference type="GO" id="GO:0051286">
    <property type="term" value="C:cell tip"/>
    <property type="evidence" value="ECO:0007669"/>
    <property type="project" value="TreeGrafter"/>
</dbReference>
<dbReference type="GO" id="GO:0008104">
    <property type="term" value="P:intracellular protein localization"/>
    <property type="evidence" value="ECO:0007669"/>
    <property type="project" value="TreeGrafter"/>
</dbReference>
<dbReference type="PROSITE" id="PS50002">
    <property type="entry name" value="SH3"/>
    <property type="match status" value="1"/>
</dbReference>
<evidence type="ECO:0000259" key="5">
    <source>
        <dbReference type="PROSITE" id="PS50200"/>
    </source>
</evidence>
<feature type="region of interest" description="Disordered" evidence="3">
    <location>
        <begin position="172"/>
        <end position="563"/>
    </location>
</feature>
<dbReference type="InterPro" id="IPR036028">
    <property type="entry name" value="SH3-like_dom_sf"/>
</dbReference>
<evidence type="ECO:0008006" key="8">
    <source>
        <dbReference type="Google" id="ProtNLM"/>
    </source>
</evidence>
<feature type="compositionally biased region" description="Basic and acidic residues" evidence="3">
    <location>
        <begin position="452"/>
        <end position="475"/>
    </location>
</feature>
<dbReference type="OrthoDB" id="196165at2759"/>
<feature type="region of interest" description="Disordered" evidence="3">
    <location>
        <begin position="1080"/>
        <end position="1126"/>
    </location>
</feature>
<keyword evidence="7" id="KW-1185">Reference proteome</keyword>
<feature type="compositionally biased region" description="Polar residues" evidence="3">
    <location>
        <begin position="416"/>
        <end position="444"/>
    </location>
</feature>
<dbReference type="PANTHER" id="PTHR47775:SF1">
    <property type="entry name" value="BUD SITE SELECTION PROTEIN 14"/>
    <property type="match status" value="1"/>
</dbReference>
<dbReference type="GO" id="GO:0030950">
    <property type="term" value="P:establishment or maintenance of actin cytoskeleton polarity"/>
    <property type="evidence" value="ECO:0007669"/>
    <property type="project" value="TreeGrafter"/>
</dbReference>
<keyword evidence="1 2" id="KW-0728">SH3 domain</keyword>
<sequence length="1505" mass="163252">MQNEDEDHSILEDDSDVEEQDEFMDEDDDSSSLSIPNESIDFDLVYSLHTFVATVDGQANVVKGDSLFLMDDSNSYWWLVRVLKTQEVGYIPAENIETPYERLARLNKHRNVDLAAASPEERTHDPVAYRAQQALLASQQHPSHPSHPSNVRRRNISFRGSSMYHYPPAVWNEEEQEGWEEDDYEGYDTGMDHALNDEGDSDDDDDEEWDDVGMSGPAPSPAQNFASQQSGTPPLIIQQQRQQQPYSQDPNQQRATQQVHFSQQQQPVQESRTIQQQGSNSTLQQQTSNPSLRQQDSNNSLRQQGSREALSPSDIRSNNSSGSASPGPGGSPGANNNTVSSSKVFDPEALDATETRKINVTPTVAREGGYGDRVSGGNNAASTGPLLPSAVLAQQENERKRMREDQDEEDRKRRNTQGTGADRSASQQSNRTDGGNPRGTNKLSKPSAKEAQQAKEREKAEREREKMEEEKEGGRKKGGILGWLRRDKERAGEKGAAGISSTKEEYYGRAGSISTSDEGGQGGSLKSGYSGERPGQGGNGTEVQGQGHGLRVQQQDQKTQQAYQRYMQSVPKDNAPQPSYALQSASVVLPNTSSSSSLKAGTHGGSSMKSGTSGNGGAISQFGERGPGSSLKPGQGSAGSASAMGLGFGSMGMGGPGSGSGHQRPGSLLITAANLGFEGGMSVPELSVMRVFAGSNLSTEATFKTVLLNSSTTASDLVKQAMQRFRVAAGEDAGDYYLTVKTQVEGTLTTLQPHEKPLVVFEEMAEEHAMEETLPTVKRSSITSISSLSSNLSMHPAIRRLPMSDFADDSAVKFYLNRYTSDDHDDENAKMAEKDELGPEGGRHESLLSMGTTTDEDPFGDGISAPASTNSNLAASIAPERFTSPTARFAMQVVIYPEDLPDGLVFDPHTEAIVPRSSLKDRTPLSATASPGINQSFRRKVFVFPKNTTAAEVIEVALERFGVSDGVVDGGDEVEDKNIKRRSASRVRYGLCCYSDGQEKELLPSSKVVDAFGRPPSFRMAEQRRSGDWRRRSADATLLLGSTDDIQPGDPEFRLRRAVAYRMNNAGRSRLSAPLDELALSHSKAQRESITASETSTAKDDEPGSVASTPRVGTSSGSIGATPRAPPAQLSLQEIIAAQRAATRANQRAILSAQANSEQGVDIVLPDKAIIRSARVGTAGGSTQGEMIRYSYIEPDGETYEISHIMEEEWRSPREREREKTDPHHGSSRAGARNDLLEGALTGRQGVSENGQHLLGEKIDRVLHKIKTTPNLVGSSGRAVSAVYTDQEVVLPPSRPERAPERAPSRSGTPNSGSGHAGGNKNVAQRAIGAAPASDPRGRQTSMDGSDMSVYESMTSTPNRPRGLAENIRATNESPSRRSGDEGTEEDHYLPPASTRKRPLLVLRDHDFGLSRMMAVIEMNAALRGPAPWQKSQLQGGVGRKLRRQQSLLTSDNIVDDMLFGPRVDVEEMHPRVREIYEPVAKRLEVFDKQIDDLLQAALKLSSRG</sequence>
<feature type="compositionally biased region" description="Polar residues" evidence="3">
    <location>
        <begin position="221"/>
        <end position="232"/>
    </location>
</feature>
<gene>
    <name evidence="6" type="ORF">M408DRAFT_24773</name>
</gene>
<dbReference type="CDD" id="cd17043">
    <property type="entry name" value="RA"/>
    <property type="match status" value="1"/>
</dbReference>
<dbReference type="Proteomes" id="UP000054097">
    <property type="component" value="Unassembled WGS sequence"/>
</dbReference>
<reference evidence="6 7" key="1">
    <citation type="submission" date="2014-04" db="EMBL/GenBank/DDBJ databases">
        <authorList>
            <consortium name="DOE Joint Genome Institute"/>
            <person name="Kuo A."/>
            <person name="Zuccaro A."/>
            <person name="Kohler A."/>
            <person name="Nagy L.G."/>
            <person name="Floudas D."/>
            <person name="Copeland A."/>
            <person name="Barry K.W."/>
            <person name="Cichocki N."/>
            <person name="Veneault-Fourrey C."/>
            <person name="LaButti K."/>
            <person name="Lindquist E.A."/>
            <person name="Lipzen A."/>
            <person name="Lundell T."/>
            <person name="Morin E."/>
            <person name="Murat C."/>
            <person name="Sun H."/>
            <person name="Tunlid A."/>
            <person name="Henrissat B."/>
            <person name="Grigoriev I.V."/>
            <person name="Hibbett D.S."/>
            <person name="Martin F."/>
            <person name="Nordberg H.P."/>
            <person name="Cantor M.N."/>
            <person name="Hua S.X."/>
        </authorList>
    </citation>
    <scope>NUCLEOTIDE SEQUENCE [LARGE SCALE GENOMIC DNA]</scope>
    <source>
        <strain evidence="6 7">MAFF 305830</strain>
    </source>
</reference>
<evidence type="ECO:0000256" key="3">
    <source>
        <dbReference type="SAM" id="MobiDB-lite"/>
    </source>
</evidence>
<dbReference type="InterPro" id="IPR001452">
    <property type="entry name" value="SH3_domain"/>
</dbReference>
<feature type="domain" description="SH3" evidence="4">
    <location>
        <begin position="40"/>
        <end position="101"/>
    </location>
</feature>
<dbReference type="GO" id="GO:0007165">
    <property type="term" value="P:signal transduction"/>
    <property type="evidence" value="ECO:0007669"/>
    <property type="project" value="InterPro"/>
</dbReference>
<feature type="compositionally biased region" description="Basic and acidic residues" evidence="3">
    <location>
        <begin position="1295"/>
        <end position="1304"/>
    </location>
</feature>
<name>A0A0C2XDX4_SERVB</name>
<feature type="region of interest" description="Disordered" evidence="3">
    <location>
        <begin position="1207"/>
        <end position="1234"/>
    </location>
</feature>
<dbReference type="PROSITE" id="PS50200">
    <property type="entry name" value="RA"/>
    <property type="match status" value="1"/>
</dbReference>
<dbReference type="Pfam" id="PF00018">
    <property type="entry name" value="SH3_1"/>
    <property type="match status" value="1"/>
</dbReference>
<feature type="compositionally biased region" description="Polar residues" evidence="3">
    <location>
        <begin position="293"/>
        <end position="306"/>
    </location>
</feature>
<evidence type="ECO:0000256" key="1">
    <source>
        <dbReference type="ARBA" id="ARBA00022443"/>
    </source>
</evidence>
<dbReference type="InterPro" id="IPR029071">
    <property type="entry name" value="Ubiquitin-like_domsf"/>
</dbReference>
<dbReference type="Gene3D" id="2.30.30.40">
    <property type="entry name" value="SH3 Domains"/>
    <property type="match status" value="1"/>
</dbReference>
<feature type="compositionally biased region" description="Basic and acidic residues" evidence="3">
    <location>
        <begin position="396"/>
        <end position="412"/>
    </location>
</feature>
<dbReference type="Gene3D" id="3.10.20.90">
    <property type="entry name" value="Phosphatidylinositol 3-kinase Catalytic Subunit, Chain A, domain 1"/>
    <property type="match status" value="1"/>
</dbReference>
<dbReference type="PANTHER" id="PTHR47775">
    <property type="entry name" value="BUD SITE SELECTION PROTEIN 14"/>
    <property type="match status" value="1"/>
</dbReference>
<feature type="compositionally biased region" description="Acidic residues" evidence="3">
    <location>
        <begin position="197"/>
        <end position="211"/>
    </location>
</feature>
<proteinExistence type="predicted"/>
<feature type="compositionally biased region" description="Acidic residues" evidence="3">
    <location>
        <begin position="172"/>
        <end position="186"/>
    </location>
</feature>
<feature type="compositionally biased region" description="Low complexity" evidence="3">
    <location>
        <begin position="553"/>
        <end position="563"/>
    </location>
</feature>
<feature type="compositionally biased region" description="Basic and acidic residues" evidence="3">
    <location>
        <begin position="484"/>
        <end position="493"/>
    </location>
</feature>
<feature type="region of interest" description="Disordered" evidence="3">
    <location>
        <begin position="1"/>
        <end position="34"/>
    </location>
</feature>
<feature type="compositionally biased region" description="Basic and acidic residues" evidence="3">
    <location>
        <begin position="1207"/>
        <end position="1225"/>
    </location>
</feature>
<dbReference type="GO" id="GO:0015630">
    <property type="term" value="C:microtubule cytoskeleton"/>
    <property type="evidence" value="ECO:0007669"/>
    <property type="project" value="TreeGrafter"/>
</dbReference>
<feature type="compositionally biased region" description="Low complexity" evidence="3">
    <location>
        <begin position="634"/>
        <end position="643"/>
    </location>
</feature>
<dbReference type="InterPro" id="IPR000159">
    <property type="entry name" value="RA_dom"/>
</dbReference>
<dbReference type="FunFam" id="2.30.30.40:FF:000035">
    <property type="entry name" value="SH3 domain containing protein"/>
    <property type="match status" value="1"/>
</dbReference>
<evidence type="ECO:0000313" key="6">
    <source>
        <dbReference type="EMBL" id="KIM27307.1"/>
    </source>
</evidence>
<evidence type="ECO:0000313" key="7">
    <source>
        <dbReference type="Proteomes" id="UP000054097"/>
    </source>
</evidence>
<feature type="compositionally biased region" description="Low complexity" evidence="3">
    <location>
        <begin position="317"/>
        <end position="326"/>
    </location>
</feature>
<feature type="region of interest" description="Disordered" evidence="3">
    <location>
        <begin position="1284"/>
        <end position="1393"/>
    </location>
</feature>
<dbReference type="InterPro" id="IPR053039">
    <property type="entry name" value="Polarity_Bud-Selection_Reg"/>
</dbReference>
<feature type="domain" description="Ras-associating" evidence="5">
    <location>
        <begin position="688"/>
        <end position="761"/>
    </location>
</feature>
<evidence type="ECO:0000259" key="4">
    <source>
        <dbReference type="PROSITE" id="PS50002"/>
    </source>
</evidence>
<evidence type="ECO:0000256" key="2">
    <source>
        <dbReference type="PROSITE-ProRule" id="PRU00192"/>
    </source>
</evidence>
<organism evidence="6 7">
    <name type="scientific">Serendipita vermifera MAFF 305830</name>
    <dbReference type="NCBI Taxonomy" id="933852"/>
    <lineage>
        <taxon>Eukaryota</taxon>
        <taxon>Fungi</taxon>
        <taxon>Dikarya</taxon>
        <taxon>Basidiomycota</taxon>
        <taxon>Agaricomycotina</taxon>
        <taxon>Agaricomycetes</taxon>
        <taxon>Sebacinales</taxon>
        <taxon>Serendipitaceae</taxon>
        <taxon>Serendipita</taxon>
    </lineage>
</organism>
<dbReference type="SUPFAM" id="SSF54236">
    <property type="entry name" value="Ubiquitin-like"/>
    <property type="match status" value="1"/>
</dbReference>
<dbReference type="SUPFAM" id="SSF50044">
    <property type="entry name" value="SH3-domain"/>
    <property type="match status" value="1"/>
</dbReference>
<protein>
    <recommendedName>
        <fullName evidence="8">SH3 domain-containing protein</fullName>
    </recommendedName>
</protein>
<accession>A0A0C2XDX4</accession>
<feature type="compositionally biased region" description="Basic and acidic residues" evidence="3">
    <location>
        <begin position="1375"/>
        <end position="1389"/>
    </location>
</feature>
<reference evidence="7" key="2">
    <citation type="submission" date="2015-01" db="EMBL/GenBank/DDBJ databases">
        <title>Evolutionary Origins and Diversification of the Mycorrhizal Mutualists.</title>
        <authorList>
            <consortium name="DOE Joint Genome Institute"/>
            <consortium name="Mycorrhizal Genomics Consortium"/>
            <person name="Kohler A."/>
            <person name="Kuo A."/>
            <person name="Nagy L.G."/>
            <person name="Floudas D."/>
            <person name="Copeland A."/>
            <person name="Barry K.W."/>
            <person name="Cichocki N."/>
            <person name="Veneault-Fourrey C."/>
            <person name="LaButti K."/>
            <person name="Lindquist E.A."/>
            <person name="Lipzen A."/>
            <person name="Lundell T."/>
            <person name="Morin E."/>
            <person name="Murat C."/>
            <person name="Riley R."/>
            <person name="Ohm R."/>
            <person name="Sun H."/>
            <person name="Tunlid A."/>
            <person name="Henrissat B."/>
            <person name="Grigoriev I.V."/>
            <person name="Hibbett D.S."/>
            <person name="Martin F."/>
        </authorList>
    </citation>
    <scope>NUCLEOTIDE SEQUENCE [LARGE SCALE GENOMIC DNA]</scope>
    <source>
        <strain evidence="7">MAFF 305830</strain>
    </source>
</reference>
<dbReference type="SMART" id="SM00326">
    <property type="entry name" value="SH3"/>
    <property type="match status" value="1"/>
</dbReference>
<feature type="compositionally biased region" description="Acidic residues" evidence="3">
    <location>
        <begin position="1"/>
        <end position="30"/>
    </location>
</feature>
<dbReference type="SMART" id="SM00314">
    <property type="entry name" value="RA"/>
    <property type="match status" value="1"/>
</dbReference>
<feature type="compositionally biased region" description="Low complexity" evidence="3">
    <location>
        <begin position="233"/>
        <end position="292"/>
    </location>
</feature>
<dbReference type="HOGENOM" id="CLU_002295_0_0_1"/>
<dbReference type="STRING" id="933852.A0A0C2XDX4"/>
<feature type="region of interest" description="Disordered" evidence="3">
    <location>
        <begin position="823"/>
        <end position="847"/>
    </location>
</feature>
<feature type="compositionally biased region" description="Basic and acidic residues" evidence="3">
    <location>
        <begin position="827"/>
        <end position="846"/>
    </location>
</feature>
<feature type="region of interest" description="Disordered" evidence="3">
    <location>
        <begin position="591"/>
        <end position="643"/>
    </location>
</feature>